<dbReference type="PANTHER" id="PTHR34835">
    <property type="entry name" value="OS07G0283600 PROTEIN-RELATED"/>
    <property type="match status" value="1"/>
</dbReference>
<evidence type="ECO:0008006" key="4">
    <source>
        <dbReference type="Google" id="ProtNLM"/>
    </source>
</evidence>
<feature type="compositionally biased region" description="Polar residues" evidence="1">
    <location>
        <begin position="434"/>
        <end position="443"/>
    </location>
</feature>
<evidence type="ECO:0000313" key="3">
    <source>
        <dbReference type="Proteomes" id="UP000243975"/>
    </source>
</evidence>
<protein>
    <recommendedName>
        <fullName evidence="4">Ulp1 protease family, C-terminal catalytic domain-containing protein</fullName>
    </recommendedName>
</protein>
<feature type="compositionally biased region" description="Basic and acidic residues" evidence="1">
    <location>
        <begin position="33"/>
        <end position="44"/>
    </location>
</feature>
<accession>A0A118K2X2</accession>
<dbReference type="OMA" id="RICNMSE"/>
<dbReference type="Proteomes" id="UP000243975">
    <property type="component" value="Unassembled WGS sequence"/>
</dbReference>
<comment type="caution">
    <text evidence="2">The sequence shown here is derived from an EMBL/GenBank/DDBJ whole genome shotgun (WGS) entry which is preliminary data.</text>
</comment>
<keyword evidence="3" id="KW-1185">Reference proteome</keyword>
<proteinExistence type="predicted"/>
<dbReference type="PANTHER" id="PTHR34835:SF90">
    <property type="entry name" value="AMINOTRANSFERASE-LIKE PLANT MOBILE DOMAIN-CONTAINING PROTEIN"/>
    <property type="match status" value="1"/>
</dbReference>
<reference evidence="2 3" key="1">
    <citation type="journal article" date="2016" name="Sci. Rep.">
        <title>The genome sequence of the outbreeding globe artichoke constructed de novo incorporating a phase-aware low-pass sequencing strategy of F1 progeny.</title>
        <authorList>
            <person name="Scaglione D."/>
            <person name="Reyes-Chin-Wo S."/>
            <person name="Acquadro A."/>
            <person name="Froenicke L."/>
            <person name="Portis E."/>
            <person name="Beitel C."/>
            <person name="Tirone M."/>
            <person name="Mauro R."/>
            <person name="Lo Monaco A."/>
            <person name="Mauromicale G."/>
            <person name="Faccioli P."/>
            <person name="Cattivelli L."/>
            <person name="Rieseberg L."/>
            <person name="Michelmore R."/>
            <person name="Lanteri S."/>
        </authorList>
    </citation>
    <scope>NUCLEOTIDE SEQUENCE [LARGE SCALE GENOMIC DNA]</scope>
    <source>
        <strain evidence="2">2C</strain>
    </source>
</reference>
<organism evidence="2 3">
    <name type="scientific">Cynara cardunculus var. scolymus</name>
    <name type="common">Globe artichoke</name>
    <name type="synonym">Cynara scolymus</name>
    <dbReference type="NCBI Taxonomy" id="59895"/>
    <lineage>
        <taxon>Eukaryota</taxon>
        <taxon>Viridiplantae</taxon>
        <taxon>Streptophyta</taxon>
        <taxon>Embryophyta</taxon>
        <taxon>Tracheophyta</taxon>
        <taxon>Spermatophyta</taxon>
        <taxon>Magnoliopsida</taxon>
        <taxon>eudicotyledons</taxon>
        <taxon>Gunneridae</taxon>
        <taxon>Pentapetalae</taxon>
        <taxon>asterids</taxon>
        <taxon>campanulids</taxon>
        <taxon>Asterales</taxon>
        <taxon>Asteraceae</taxon>
        <taxon>Carduoideae</taxon>
        <taxon>Cardueae</taxon>
        <taxon>Carduinae</taxon>
        <taxon>Cynara</taxon>
    </lineage>
</organism>
<gene>
    <name evidence="2" type="ORF">Ccrd_016632</name>
</gene>
<dbReference type="EMBL" id="LEKV01001891">
    <property type="protein sequence ID" value="KVI05038.1"/>
    <property type="molecule type" value="Genomic_DNA"/>
</dbReference>
<dbReference type="AlphaFoldDB" id="A0A118K2X2"/>
<evidence type="ECO:0000256" key="1">
    <source>
        <dbReference type="SAM" id="MobiDB-lite"/>
    </source>
</evidence>
<evidence type="ECO:0000313" key="2">
    <source>
        <dbReference type="EMBL" id="KVI05038.1"/>
    </source>
</evidence>
<feature type="region of interest" description="Disordered" evidence="1">
    <location>
        <begin position="424"/>
        <end position="444"/>
    </location>
</feature>
<sequence length="525" mass="59691">MKFVNTAYDPAEIKEEEIVKKMVETQSSSVQVKKNENILHKGSKEILTGEDSEDKVVHEEKQRKRRQNSATNDKKELKLKSTPTATDSDFETPIKKIEVDVALLKAIEIATDLEKKSEKKVAKKYNTIRTRTSPNALYQALQSLNNAQRQAIISMGFGELLNMKADGIPSKLGFYVVDNLDTKKMEIKVSHGAIKITTEAIHEILGVPIGGVDLKSIESATMEADITKRWRQQFDKVKVRPADIMKEIERSKVADFNFRINFITLFVNTMADCNRMGCCNLGFLSHIHDDAILDKIDWCKFIFDCVKTSKVGWKRDSSLSFYAGPLTFLTLLYVDATRCKKVNIVRERPAIKSWNMSLLRRREAAEIDEGGFGLGGYILKLHEIITRWIAEKSIVEATLEEAMSKFPHDEKFIKYRDQLDNLFKGRSDDKEENPTGSCNGQLDSNDELFDVKVRVDDVCEEGDQRDPVSPTTGQGIEIVPHNEYVDKFSDVLEDFCGMEEYTLKLKTEAPGHIWKANGQVHNFED</sequence>
<feature type="compositionally biased region" description="Basic and acidic residues" evidence="1">
    <location>
        <begin position="424"/>
        <end position="433"/>
    </location>
</feature>
<name>A0A118K2X2_CYNCS</name>
<feature type="region of interest" description="Disordered" evidence="1">
    <location>
        <begin position="25"/>
        <end position="86"/>
    </location>
</feature>
<dbReference type="Gramene" id="KVI05038">
    <property type="protein sequence ID" value="KVI05038"/>
    <property type="gene ID" value="Ccrd_016632"/>
</dbReference>